<dbReference type="InParanoid" id="A0A2R5GN20"/>
<sequence length="389" mass="42299">MVTTRQQAAAPAESERKRQTGVMHPRVWSVAVVLFAALVFSVLSVGESETSNKIAADVEAKSQEFANAAADTKDAAVDKITQAYQDALASVDSGSESWRAKYDRAYDATREQLENANLVKRREETVTDKLRNAYNDMESRVEQARKKYLDSYDSSVSSSVKELRAQMKSTAEDIRKQYNDGKISLAEAEKQMQAKAKEAHDSMSKSLDSSDAKSSLDKAYREMHKELRSAHSDYVSVYDTVYESVANAGNSAWDTAAGAADAAKRAADGAADTIRDIPNTASTVGDKVYHKAQEARYAATGDSATDEAKRMYHKAKAASDDAILEGHKTKRDAKDQGRGIMNSAADAVRGVGTTCSNAANGVRTQFDVAYHTATDYLSNVYDSAVQSTK</sequence>
<evidence type="ECO:0000313" key="5">
    <source>
        <dbReference type="Proteomes" id="UP000241890"/>
    </source>
</evidence>
<gene>
    <name evidence="4" type="ORF">FCC1311_085112</name>
</gene>
<keyword evidence="3" id="KW-0472">Membrane</keyword>
<accession>A0A2R5GN20</accession>
<protein>
    <submittedName>
        <fullName evidence="4">Uncharacterized protein</fullName>
    </submittedName>
</protein>
<evidence type="ECO:0000256" key="1">
    <source>
        <dbReference type="SAM" id="Coils"/>
    </source>
</evidence>
<keyword evidence="1" id="KW-0175">Coiled coil</keyword>
<dbReference type="Gene3D" id="1.20.5.1230">
    <property type="entry name" value="Apolipoprotein A-I"/>
    <property type="match status" value="1"/>
</dbReference>
<keyword evidence="3" id="KW-0812">Transmembrane</keyword>
<organism evidence="4 5">
    <name type="scientific">Hondaea fermentalgiana</name>
    <dbReference type="NCBI Taxonomy" id="2315210"/>
    <lineage>
        <taxon>Eukaryota</taxon>
        <taxon>Sar</taxon>
        <taxon>Stramenopiles</taxon>
        <taxon>Bigyra</taxon>
        <taxon>Labyrinthulomycetes</taxon>
        <taxon>Thraustochytrida</taxon>
        <taxon>Thraustochytriidae</taxon>
        <taxon>Hondaea</taxon>
    </lineage>
</organism>
<feature type="region of interest" description="Disordered" evidence="2">
    <location>
        <begin position="1"/>
        <end position="21"/>
    </location>
</feature>
<evidence type="ECO:0000313" key="4">
    <source>
        <dbReference type="EMBL" id="GBG32286.1"/>
    </source>
</evidence>
<name>A0A2R5GN20_9STRA</name>
<dbReference type="AlphaFoldDB" id="A0A2R5GN20"/>
<evidence type="ECO:0000256" key="3">
    <source>
        <dbReference type="SAM" id="Phobius"/>
    </source>
</evidence>
<proteinExistence type="predicted"/>
<dbReference type="Proteomes" id="UP000241890">
    <property type="component" value="Unassembled WGS sequence"/>
</dbReference>
<evidence type="ECO:0000256" key="2">
    <source>
        <dbReference type="SAM" id="MobiDB-lite"/>
    </source>
</evidence>
<feature type="coiled-coil region" evidence="1">
    <location>
        <begin position="127"/>
        <end position="205"/>
    </location>
</feature>
<comment type="caution">
    <text evidence="4">The sequence shown here is derived from an EMBL/GenBank/DDBJ whole genome shotgun (WGS) entry which is preliminary data.</text>
</comment>
<feature type="transmembrane region" description="Helical" evidence="3">
    <location>
        <begin position="27"/>
        <end position="46"/>
    </location>
</feature>
<keyword evidence="3" id="KW-1133">Transmembrane helix</keyword>
<reference evidence="4 5" key="1">
    <citation type="submission" date="2017-12" db="EMBL/GenBank/DDBJ databases">
        <title>Sequencing, de novo assembly and annotation of complete genome of a new Thraustochytrid species, strain FCC1311.</title>
        <authorList>
            <person name="Sedici K."/>
            <person name="Godart F."/>
            <person name="Aiese Cigliano R."/>
            <person name="Sanseverino W."/>
            <person name="Barakat M."/>
            <person name="Ortet P."/>
            <person name="Marechal E."/>
            <person name="Cagnac O."/>
            <person name="Amato A."/>
        </authorList>
    </citation>
    <scope>NUCLEOTIDE SEQUENCE [LARGE SCALE GENOMIC DNA]</scope>
</reference>
<keyword evidence="5" id="KW-1185">Reference proteome</keyword>
<dbReference type="EMBL" id="BEYU01000120">
    <property type="protein sequence ID" value="GBG32286.1"/>
    <property type="molecule type" value="Genomic_DNA"/>
</dbReference>